<dbReference type="SUPFAM" id="SSF53448">
    <property type="entry name" value="Nucleotide-diphospho-sugar transferases"/>
    <property type="match status" value="1"/>
</dbReference>
<comment type="subcellular location">
    <subcellularLocation>
        <location evidence="1">Cell membrane</location>
    </subcellularLocation>
</comment>
<reference evidence="9" key="1">
    <citation type="journal article" date="2017" name="Int. J. Syst. Evol. Microbiol.">
        <title>Notoacmeibacter marinus gen. nov., sp. nov., isolated from the gut of a limpet and proposal of Notoacmeibacteraceae fam. nov. in the order Rhizobiales of the class Alphaproteobacteria.</title>
        <authorList>
            <person name="Huang Z."/>
            <person name="Guo F."/>
            <person name="Lai Q."/>
        </authorList>
    </citation>
    <scope>NUCLEOTIDE SEQUENCE [LARGE SCALE GENOMIC DNA]</scope>
    <source>
        <strain evidence="9">XMTR2A4</strain>
    </source>
</reference>
<dbReference type="PANTHER" id="PTHR43646:SF2">
    <property type="entry name" value="GLYCOSYLTRANSFERASE 2-LIKE DOMAIN-CONTAINING PROTEIN"/>
    <property type="match status" value="1"/>
</dbReference>
<name>A0A231V0H5_9HYPH</name>
<dbReference type="PANTHER" id="PTHR43646">
    <property type="entry name" value="GLYCOSYLTRANSFERASE"/>
    <property type="match status" value="1"/>
</dbReference>
<keyword evidence="5" id="KW-0472">Membrane</keyword>
<evidence type="ECO:0000256" key="1">
    <source>
        <dbReference type="ARBA" id="ARBA00004236"/>
    </source>
</evidence>
<feature type="region of interest" description="Disordered" evidence="6">
    <location>
        <begin position="317"/>
        <end position="339"/>
    </location>
</feature>
<evidence type="ECO:0000256" key="4">
    <source>
        <dbReference type="ARBA" id="ARBA00022679"/>
    </source>
</evidence>
<keyword evidence="2" id="KW-1003">Cell membrane</keyword>
<dbReference type="EMBL" id="NBYO01000001">
    <property type="protein sequence ID" value="OXT01614.1"/>
    <property type="molecule type" value="Genomic_DNA"/>
</dbReference>
<dbReference type="InterPro" id="IPR001173">
    <property type="entry name" value="Glyco_trans_2-like"/>
</dbReference>
<dbReference type="RefSeq" id="WP_094075582.1">
    <property type="nucleotide sequence ID" value="NZ_NBYO01000001.1"/>
</dbReference>
<dbReference type="Proteomes" id="UP000215405">
    <property type="component" value="Unassembled WGS sequence"/>
</dbReference>
<dbReference type="InterPro" id="IPR029044">
    <property type="entry name" value="Nucleotide-diphossugar_trans"/>
</dbReference>
<dbReference type="Gene3D" id="3.90.550.10">
    <property type="entry name" value="Spore Coat Polysaccharide Biosynthesis Protein SpsA, Chain A"/>
    <property type="match status" value="1"/>
</dbReference>
<evidence type="ECO:0000313" key="9">
    <source>
        <dbReference type="Proteomes" id="UP000215405"/>
    </source>
</evidence>
<dbReference type="GO" id="GO:0016757">
    <property type="term" value="F:glycosyltransferase activity"/>
    <property type="evidence" value="ECO:0007669"/>
    <property type="project" value="UniProtKB-KW"/>
</dbReference>
<evidence type="ECO:0000256" key="6">
    <source>
        <dbReference type="SAM" id="MobiDB-lite"/>
    </source>
</evidence>
<dbReference type="AlphaFoldDB" id="A0A231V0H5"/>
<protein>
    <recommendedName>
        <fullName evidence="7">Glycosyltransferase 2-like domain-containing protein</fullName>
    </recommendedName>
</protein>
<keyword evidence="4" id="KW-0808">Transferase</keyword>
<accession>A0A231V0H5</accession>
<gene>
    <name evidence="8" type="ORF">B7H23_01170</name>
</gene>
<proteinExistence type="predicted"/>
<dbReference type="Pfam" id="PF00535">
    <property type="entry name" value="Glycos_transf_2"/>
    <property type="match status" value="1"/>
</dbReference>
<organism evidence="8 9">
    <name type="scientific">Notoacmeibacter marinus</name>
    <dbReference type="NCBI Taxonomy" id="1876515"/>
    <lineage>
        <taxon>Bacteria</taxon>
        <taxon>Pseudomonadati</taxon>
        <taxon>Pseudomonadota</taxon>
        <taxon>Alphaproteobacteria</taxon>
        <taxon>Hyphomicrobiales</taxon>
        <taxon>Notoacmeibacteraceae</taxon>
        <taxon>Notoacmeibacter</taxon>
    </lineage>
</organism>
<evidence type="ECO:0000256" key="2">
    <source>
        <dbReference type="ARBA" id="ARBA00022475"/>
    </source>
</evidence>
<keyword evidence="9" id="KW-1185">Reference proteome</keyword>
<evidence type="ECO:0000259" key="7">
    <source>
        <dbReference type="Pfam" id="PF00535"/>
    </source>
</evidence>
<sequence>MNIAIAVPVRDEERGLPHLLTALAAQEGVEQAMLSIYLLFDGCTDRGVEIAKAFFERHPNRGGWSVIERQTEPSAGRARRAAADAVLRHCEFNPPDILLTSDADTVPDRDWIASAAYDLRHVDVVAGYTARDTATSLPARDALEDYLERLHALRRRIDPLDYDPAPSHPWVGGANLGIRLSAYQQLGGFRELESGEDRDLVDRARHDGLRVRHSRRMRVRTSSRLEGRARGGLADALRHMASEVGEPQVEHPFDAARQYGRHALARRAFFVRDDTELDWIRLGSSIGTPAEALRTIAGRAANAEAFVMKAVPVHPTSRSLPLSKASNMLDTLTPEQFHE</sequence>
<keyword evidence="3" id="KW-0328">Glycosyltransferase</keyword>
<evidence type="ECO:0000256" key="3">
    <source>
        <dbReference type="ARBA" id="ARBA00022676"/>
    </source>
</evidence>
<feature type="domain" description="Glycosyltransferase 2-like" evidence="7">
    <location>
        <begin position="5"/>
        <end position="121"/>
    </location>
</feature>
<evidence type="ECO:0000256" key="5">
    <source>
        <dbReference type="ARBA" id="ARBA00023136"/>
    </source>
</evidence>
<dbReference type="GO" id="GO:0005886">
    <property type="term" value="C:plasma membrane"/>
    <property type="evidence" value="ECO:0007669"/>
    <property type="project" value="UniProtKB-SubCell"/>
</dbReference>
<evidence type="ECO:0000313" key="8">
    <source>
        <dbReference type="EMBL" id="OXT01614.1"/>
    </source>
</evidence>
<comment type="caution">
    <text evidence="8">The sequence shown here is derived from an EMBL/GenBank/DDBJ whole genome shotgun (WGS) entry which is preliminary data.</text>
</comment>